<reference evidence="2 3" key="1">
    <citation type="submission" date="2019-03" db="EMBL/GenBank/DDBJ databases">
        <title>Genomic Encyclopedia of Archaeal and Bacterial Type Strains, Phase II (KMG-II): from individual species to whole genera.</title>
        <authorList>
            <person name="Goeker M."/>
        </authorList>
    </citation>
    <scope>NUCLEOTIDE SEQUENCE [LARGE SCALE GENOMIC DNA]</scope>
    <source>
        <strain evidence="2 3">DSM 27697</strain>
    </source>
</reference>
<proteinExistence type="predicted"/>
<dbReference type="RefSeq" id="WP_132287448.1">
    <property type="nucleotide sequence ID" value="NZ_SMFU01000007.1"/>
</dbReference>
<dbReference type="EMBL" id="SMFU01000007">
    <property type="protein sequence ID" value="TCK08582.1"/>
    <property type="molecule type" value="Genomic_DNA"/>
</dbReference>
<name>A0A4R1GW12_9GAMM</name>
<keyword evidence="3" id="KW-1185">Reference proteome</keyword>
<dbReference type="PANTHER" id="PTHR42941">
    <property type="entry name" value="SLL1037 PROTEIN"/>
    <property type="match status" value="1"/>
</dbReference>
<feature type="signal peptide" evidence="1">
    <location>
        <begin position="1"/>
        <end position="19"/>
    </location>
</feature>
<dbReference type="AlphaFoldDB" id="A0A4R1GW12"/>
<comment type="caution">
    <text evidence="2">The sequence shown here is derived from an EMBL/GenBank/DDBJ whole genome shotgun (WGS) entry which is preliminary data.</text>
</comment>
<protein>
    <submittedName>
        <fullName evidence="2">TRAP-type uncharacterized transport system substrate-binding protein</fullName>
    </submittedName>
</protein>
<dbReference type="OrthoDB" id="9776669at2"/>
<gene>
    <name evidence="2" type="ORF">CLV83_0669</name>
</gene>
<dbReference type="Pfam" id="PF16868">
    <property type="entry name" value="NMT1_3"/>
    <property type="match status" value="1"/>
</dbReference>
<dbReference type="Gene3D" id="3.40.190.10">
    <property type="entry name" value="Periplasmic binding protein-like II"/>
    <property type="match status" value="2"/>
</dbReference>
<accession>A0A4R1GW12</accession>
<sequence length="317" mass="34506">MRSLLAAVTLAAAVAPVSAQTLNMGTGGTSGNYYAMGQDIKNYCDGEIGASLNVMESGGSVTNLLGMTNKEYSIAMVQEDVLHYNAKRSPQRVNRNRLKVITGLHQESVHLLVPKGYQPESGDDKNMWSMLFGSDSEQPTKFQLSMLKNQSVGSWGGSIVSAEALGYFFGLNLNVVETSKNVNDTSKPIVLVGGAPYAPVTEYLDSGKWTLASLDYNAISQTAAFYSNQTVNYQIDGKVRSIPTVAIRALLLGKSFRKESRNEPMSRLATCIYDNVADLADDPDTNPNWASVYDYIEGEGQSDWSYFPLNEEALASQ</sequence>
<evidence type="ECO:0000256" key="1">
    <source>
        <dbReference type="SAM" id="SignalP"/>
    </source>
</evidence>
<organism evidence="2 3">
    <name type="scientific">Marinobacterium mangrovicola</name>
    <dbReference type="NCBI Taxonomy" id="1476959"/>
    <lineage>
        <taxon>Bacteria</taxon>
        <taxon>Pseudomonadati</taxon>
        <taxon>Pseudomonadota</taxon>
        <taxon>Gammaproteobacteria</taxon>
        <taxon>Oceanospirillales</taxon>
        <taxon>Oceanospirillaceae</taxon>
        <taxon>Marinobacterium</taxon>
    </lineage>
</organism>
<feature type="chain" id="PRO_5020785099" evidence="1">
    <location>
        <begin position="20"/>
        <end position="317"/>
    </location>
</feature>
<keyword evidence="1" id="KW-0732">Signal</keyword>
<dbReference type="PANTHER" id="PTHR42941:SF1">
    <property type="entry name" value="SLL1037 PROTEIN"/>
    <property type="match status" value="1"/>
</dbReference>
<dbReference type="InterPro" id="IPR011852">
    <property type="entry name" value="TRAP_TAXI"/>
</dbReference>
<evidence type="ECO:0000313" key="3">
    <source>
        <dbReference type="Proteomes" id="UP000294546"/>
    </source>
</evidence>
<dbReference type="Proteomes" id="UP000294546">
    <property type="component" value="Unassembled WGS sequence"/>
</dbReference>
<evidence type="ECO:0000313" key="2">
    <source>
        <dbReference type="EMBL" id="TCK08582.1"/>
    </source>
</evidence>
<dbReference type="SUPFAM" id="SSF53850">
    <property type="entry name" value="Periplasmic binding protein-like II"/>
    <property type="match status" value="1"/>
</dbReference>